<dbReference type="SUPFAM" id="SSF56672">
    <property type="entry name" value="DNA/RNA polymerases"/>
    <property type="match status" value="1"/>
</dbReference>
<accession>E9I2Q9</accession>
<evidence type="ECO:0000313" key="3">
    <source>
        <dbReference type="Proteomes" id="UP000000305"/>
    </source>
</evidence>
<protein>
    <submittedName>
        <fullName evidence="2">Uncharacterized protein</fullName>
    </submittedName>
</protein>
<keyword evidence="3" id="KW-1185">Reference proteome</keyword>
<dbReference type="InParanoid" id="E9I2Q9"/>
<dbReference type="Gene3D" id="3.90.1600.10">
    <property type="entry name" value="Palm domain of DNA polymerase"/>
    <property type="match status" value="1"/>
</dbReference>
<reference evidence="2 3" key="1">
    <citation type="journal article" date="2011" name="Science">
        <title>The ecoresponsive genome of Daphnia pulex.</title>
        <authorList>
            <person name="Colbourne J.K."/>
            <person name="Pfrender M.E."/>
            <person name="Gilbert D."/>
            <person name="Thomas W.K."/>
            <person name="Tucker A."/>
            <person name="Oakley T.H."/>
            <person name="Tokishita S."/>
            <person name="Aerts A."/>
            <person name="Arnold G.J."/>
            <person name="Basu M.K."/>
            <person name="Bauer D.J."/>
            <person name="Caceres C.E."/>
            <person name="Carmel L."/>
            <person name="Casola C."/>
            <person name="Choi J.H."/>
            <person name="Detter J.C."/>
            <person name="Dong Q."/>
            <person name="Dusheyko S."/>
            <person name="Eads B.D."/>
            <person name="Frohlich T."/>
            <person name="Geiler-Samerotte K.A."/>
            <person name="Gerlach D."/>
            <person name="Hatcher P."/>
            <person name="Jogdeo S."/>
            <person name="Krijgsveld J."/>
            <person name="Kriventseva E.V."/>
            <person name="Kultz D."/>
            <person name="Laforsch C."/>
            <person name="Lindquist E."/>
            <person name="Lopez J."/>
            <person name="Manak J.R."/>
            <person name="Muller J."/>
            <person name="Pangilinan J."/>
            <person name="Patwardhan R.P."/>
            <person name="Pitluck S."/>
            <person name="Pritham E.J."/>
            <person name="Rechtsteiner A."/>
            <person name="Rho M."/>
            <person name="Rogozin I.B."/>
            <person name="Sakarya O."/>
            <person name="Salamov A."/>
            <person name="Schaack S."/>
            <person name="Shapiro H."/>
            <person name="Shiga Y."/>
            <person name="Skalitzky C."/>
            <person name="Smith Z."/>
            <person name="Souvorov A."/>
            <person name="Sung W."/>
            <person name="Tang Z."/>
            <person name="Tsuchiya D."/>
            <person name="Tu H."/>
            <person name="Vos H."/>
            <person name="Wang M."/>
            <person name="Wolf Y.I."/>
            <person name="Yamagata H."/>
            <person name="Yamada T."/>
            <person name="Ye Y."/>
            <person name="Shaw J.R."/>
            <person name="Andrews J."/>
            <person name="Crease T.J."/>
            <person name="Tang H."/>
            <person name="Lucas S.M."/>
            <person name="Robertson H.M."/>
            <person name="Bork P."/>
            <person name="Koonin E.V."/>
            <person name="Zdobnov E.M."/>
            <person name="Grigoriev I.V."/>
            <person name="Lynch M."/>
            <person name="Boore J.L."/>
        </authorList>
    </citation>
    <scope>NUCLEOTIDE SEQUENCE [LARGE SCALE GENOMIC DNA]</scope>
</reference>
<organism evidence="2 3">
    <name type="scientific">Daphnia pulex</name>
    <name type="common">Water flea</name>
    <dbReference type="NCBI Taxonomy" id="6669"/>
    <lineage>
        <taxon>Eukaryota</taxon>
        <taxon>Metazoa</taxon>
        <taxon>Ecdysozoa</taxon>
        <taxon>Arthropoda</taxon>
        <taxon>Crustacea</taxon>
        <taxon>Branchiopoda</taxon>
        <taxon>Diplostraca</taxon>
        <taxon>Cladocera</taxon>
        <taxon>Anomopoda</taxon>
        <taxon>Daphniidae</taxon>
        <taxon>Daphnia</taxon>
    </lineage>
</organism>
<feature type="compositionally biased region" description="Acidic residues" evidence="1">
    <location>
        <begin position="306"/>
        <end position="325"/>
    </location>
</feature>
<dbReference type="InterPro" id="IPR023211">
    <property type="entry name" value="DNA_pol_palm_dom_sf"/>
</dbReference>
<dbReference type="GO" id="GO:0071897">
    <property type="term" value="P:DNA biosynthetic process"/>
    <property type="evidence" value="ECO:0007669"/>
    <property type="project" value="UniProtKB-ARBA"/>
</dbReference>
<feature type="region of interest" description="Disordered" evidence="1">
    <location>
        <begin position="345"/>
        <end position="373"/>
    </location>
</feature>
<feature type="compositionally biased region" description="Acidic residues" evidence="1">
    <location>
        <begin position="346"/>
        <end position="356"/>
    </location>
</feature>
<evidence type="ECO:0000313" key="2">
    <source>
        <dbReference type="EMBL" id="EFX61721.1"/>
    </source>
</evidence>
<gene>
    <name evidence="2" type="ORF">DAPPUDRAFT_121108</name>
</gene>
<feature type="region of interest" description="Disordered" evidence="1">
    <location>
        <begin position="306"/>
        <end position="333"/>
    </location>
</feature>
<dbReference type="EMBL" id="GL734204">
    <property type="protein sequence ID" value="EFX61721.1"/>
    <property type="molecule type" value="Genomic_DNA"/>
</dbReference>
<dbReference type="InterPro" id="IPR043502">
    <property type="entry name" value="DNA/RNA_pol_sf"/>
</dbReference>
<sequence>MTSVRPYNVSFTYSRSFACDWMHGQLLPSFNQSGSKEPKFFYNIVEQLAAERSDDFYDPPSVTQKYFDKKKLVQDIVAGRLDGFVTLRGGRERGEGSRKSPINNFGFCVQNYAPSRDQISQYTKEQIAEFHGLDEEGVSKYLSRQPARTLNSTTFHSEETISSAYLRWLVKKRNFCDFDITHFLWYRFDSHPREFIEPLLQRRHKLKQEGNIAAAEAIKLIVNSDYGFQCIQACDYDETKLVTGENLVRHRKTKFAHLSLKHITLLGIVRIKKKAKTRKNKKSAASVDPPRGASAFLFDEAAVAEDYEAEEEEEEDNDYDEDMEELSSNSGDPIADEILARGMSESEFDSDSESDSGEGTSARPSADFGDLGENLDYSENRTFRLKSNREWRKKAKYKYSFLYALSSSGVTKRIKNCIPKAVAILSNSKKIILNHVAVLLDCLDPRLAELCYMDTDSCLLSLTHENLEENILPEKMNKWQQSNILADEGGAESCHGKLKLEGTFRVGFFKGLKIYRLFTSLDFEKEMREKICYTRCKGVNRNIAKIIPNSVFEKSVLDKTVVHRSCLRPSRTGEMLIAHECRSLAAPFNLKRHVTDDGLHSFPVSYIADGGEEEEDDDDVDDD</sequence>
<evidence type="ECO:0000256" key="1">
    <source>
        <dbReference type="SAM" id="MobiDB-lite"/>
    </source>
</evidence>
<name>E9I2Q9_DAPPU</name>
<proteinExistence type="predicted"/>
<dbReference type="KEGG" id="dpx:DAPPUDRAFT_121108"/>
<dbReference type="AlphaFoldDB" id="E9I2Q9"/>
<dbReference type="HOGENOM" id="CLU_438933_0_0_1"/>
<dbReference type="Proteomes" id="UP000000305">
    <property type="component" value="Unassembled WGS sequence"/>
</dbReference>